<dbReference type="Pfam" id="PF01425">
    <property type="entry name" value="Amidase"/>
    <property type="match status" value="1"/>
</dbReference>
<dbReference type="PANTHER" id="PTHR42678">
    <property type="entry name" value="AMIDASE"/>
    <property type="match status" value="1"/>
</dbReference>
<feature type="domain" description="Amidase" evidence="1">
    <location>
        <begin position="11"/>
        <end position="220"/>
    </location>
</feature>
<evidence type="ECO:0000313" key="2">
    <source>
        <dbReference type="EMBL" id="KAJ4326972.1"/>
    </source>
</evidence>
<dbReference type="Gene3D" id="3.90.1300.10">
    <property type="entry name" value="Amidase signature (AS) domain"/>
    <property type="match status" value="2"/>
</dbReference>
<name>A0A9W9BS72_9HYPO</name>
<dbReference type="AlphaFoldDB" id="A0A9W9BS72"/>
<dbReference type="InterPro" id="IPR036928">
    <property type="entry name" value="AS_sf"/>
</dbReference>
<accession>A0A9W9BS72</accession>
<comment type="caution">
    <text evidence="2">The sequence shown here is derived from an EMBL/GenBank/DDBJ whole genome shotgun (WGS) entry which is preliminary data.</text>
</comment>
<dbReference type="PANTHER" id="PTHR42678:SF34">
    <property type="entry name" value="OS04G0183300 PROTEIN"/>
    <property type="match status" value="1"/>
</dbReference>
<keyword evidence="3" id="KW-1185">Reference proteome</keyword>
<dbReference type="SUPFAM" id="SSF75304">
    <property type="entry name" value="Amidase signature (AS) enzymes"/>
    <property type="match status" value="1"/>
</dbReference>
<sequence length="317" mass="33809">MSQAFLTRGIKLAERGLIIMGKTNITEFKGMKGVPGYSMYGGMCQPAYIPSGYKLGEKPRGETSPGGSSTGSAVAVTCGFAPISIGTETSGCIASPAATAALYALKLTPGSVSMEGILELTACLDTLGTFGKTALDVALGCDALSTSSQGPTLASFVSSMKLQDVSVGFVDIEKWRLPAGTGNDDPKYLEQTAREYQQAKDMLRQSGVKVVDVYLTPPEERMIGGMNVTELIDKIIRYPMAAVPLGFIESSGRPYGLQAVAQAHQEAKLVRFMAACERVFPPRRQPDLEACKKARPAYVGSSVVDPLLRDAYFMMGW</sequence>
<evidence type="ECO:0000313" key="3">
    <source>
        <dbReference type="Proteomes" id="UP001140502"/>
    </source>
</evidence>
<dbReference type="OrthoDB" id="566138at2759"/>
<proteinExistence type="predicted"/>
<dbReference type="EMBL" id="JAPEUR010000032">
    <property type="protein sequence ID" value="KAJ4326972.1"/>
    <property type="molecule type" value="Genomic_DNA"/>
</dbReference>
<organism evidence="2 3">
    <name type="scientific">Fusarium piperis</name>
    <dbReference type="NCBI Taxonomy" id="1435070"/>
    <lineage>
        <taxon>Eukaryota</taxon>
        <taxon>Fungi</taxon>
        <taxon>Dikarya</taxon>
        <taxon>Ascomycota</taxon>
        <taxon>Pezizomycotina</taxon>
        <taxon>Sordariomycetes</taxon>
        <taxon>Hypocreomycetidae</taxon>
        <taxon>Hypocreales</taxon>
        <taxon>Nectriaceae</taxon>
        <taxon>Fusarium</taxon>
        <taxon>Fusarium solani species complex</taxon>
    </lineage>
</organism>
<protein>
    <recommendedName>
        <fullName evidence="1">Amidase domain-containing protein</fullName>
    </recommendedName>
</protein>
<gene>
    <name evidence="2" type="ORF">N0V84_002585</name>
</gene>
<reference evidence="2" key="1">
    <citation type="submission" date="2022-10" db="EMBL/GenBank/DDBJ databases">
        <title>Tapping the CABI collections for fungal endophytes: first genome assemblies for Collariella, Neodidymelliopsis, Ascochyta clinopodiicola, Didymella pomorum, Didymosphaeria variabile, Neocosmospora piperis and Neocucurbitaria cava.</title>
        <authorList>
            <person name="Hill R."/>
        </authorList>
    </citation>
    <scope>NUCLEOTIDE SEQUENCE</scope>
    <source>
        <strain evidence="2">IMI 366586</strain>
    </source>
</reference>
<dbReference type="Proteomes" id="UP001140502">
    <property type="component" value="Unassembled WGS sequence"/>
</dbReference>
<dbReference type="InterPro" id="IPR023631">
    <property type="entry name" value="Amidase_dom"/>
</dbReference>
<evidence type="ECO:0000259" key="1">
    <source>
        <dbReference type="Pfam" id="PF01425"/>
    </source>
</evidence>